<dbReference type="EMBL" id="KQ483879">
    <property type="protein sequence ID" value="KYP39820.1"/>
    <property type="molecule type" value="Genomic_DNA"/>
</dbReference>
<dbReference type="Gramene" id="C.cajan_39024.t">
    <property type="protein sequence ID" value="C.cajan_39024.t.cds1"/>
    <property type="gene ID" value="C.cajan_39024"/>
</dbReference>
<dbReference type="Gene3D" id="3.30.70.270">
    <property type="match status" value="1"/>
</dbReference>
<evidence type="ECO:0000313" key="4">
    <source>
        <dbReference type="Proteomes" id="UP000075243"/>
    </source>
</evidence>
<dbReference type="AlphaFoldDB" id="A0A151RB22"/>
<gene>
    <name evidence="3" type="ORF">KK1_038857</name>
</gene>
<evidence type="ECO:0000259" key="2">
    <source>
        <dbReference type="Pfam" id="PF17919"/>
    </source>
</evidence>
<dbReference type="EC" id="1.4.3.1" evidence="3"/>
<keyword evidence="4" id="KW-1185">Reference proteome</keyword>
<sequence>MPSVTYLGHIISGQGVQPDPEKIQAIVAWPPPRSLTALRRFLGLTGFYRKFVRNYVAIATPLTDLLRSTTFQWPLQAQQAFTELKNKITFVSVLALPDFNSLFVIKTDASGTAIGVVLSQHGHLIAFFSKHLFPKLQAALVYIREMLAVIKAIKRWRQYLIGHYF</sequence>
<dbReference type="Proteomes" id="UP000075243">
    <property type="component" value="Unassembled WGS sequence"/>
</dbReference>
<protein>
    <submittedName>
        <fullName evidence="3">Retrovirus-related Pol polyprotein from transposon 297 family</fullName>
        <ecNumber evidence="3">1.4.3.1</ecNumber>
    </submittedName>
</protein>
<feature type="domain" description="Reverse transcriptase/retrotransposon-derived protein RNase H-like" evidence="2">
    <location>
        <begin position="73"/>
        <end position="164"/>
    </location>
</feature>
<name>A0A151RB22_CAJCA</name>
<dbReference type="FunFam" id="3.30.70.270:FF:000020">
    <property type="entry name" value="Transposon Tf2-6 polyprotein-like Protein"/>
    <property type="match status" value="1"/>
</dbReference>
<dbReference type="OMA" id="YIPKFAD"/>
<dbReference type="InterPro" id="IPR043128">
    <property type="entry name" value="Rev_trsase/Diguanyl_cyclase"/>
</dbReference>
<organism evidence="3 4">
    <name type="scientific">Cajanus cajan</name>
    <name type="common">Pigeon pea</name>
    <name type="synonym">Cajanus indicus</name>
    <dbReference type="NCBI Taxonomy" id="3821"/>
    <lineage>
        <taxon>Eukaryota</taxon>
        <taxon>Viridiplantae</taxon>
        <taxon>Streptophyta</taxon>
        <taxon>Embryophyta</taxon>
        <taxon>Tracheophyta</taxon>
        <taxon>Spermatophyta</taxon>
        <taxon>Magnoliopsida</taxon>
        <taxon>eudicotyledons</taxon>
        <taxon>Gunneridae</taxon>
        <taxon>Pentapetalae</taxon>
        <taxon>rosids</taxon>
        <taxon>fabids</taxon>
        <taxon>Fabales</taxon>
        <taxon>Fabaceae</taxon>
        <taxon>Papilionoideae</taxon>
        <taxon>50 kb inversion clade</taxon>
        <taxon>NPAAA clade</taxon>
        <taxon>indigoferoid/millettioid clade</taxon>
        <taxon>Phaseoleae</taxon>
        <taxon>Cajanus</taxon>
    </lineage>
</organism>
<evidence type="ECO:0000256" key="1">
    <source>
        <dbReference type="ARBA" id="ARBA00023268"/>
    </source>
</evidence>
<keyword evidence="3" id="KW-0560">Oxidoreductase</keyword>
<dbReference type="SUPFAM" id="SSF56672">
    <property type="entry name" value="DNA/RNA polymerases"/>
    <property type="match status" value="1"/>
</dbReference>
<proteinExistence type="predicted"/>
<dbReference type="InterPro" id="IPR043502">
    <property type="entry name" value="DNA/RNA_pol_sf"/>
</dbReference>
<dbReference type="PANTHER" id="PTHR37984:SF5">
    <property type="entry name" value="PROTEIN NYNRIN-LIKE"/>
    <property type="match status" value="1"/>
</dbReference>
<dbReference type="PANTHER" id="PTHR37984">
    <property type="entry name" value="PROTEIN CBG26694"/>
    <property type="match status" value="1"/>
</dbReference>
<dbReference type="GO" id="GO:0008445">
    <property type="term" value="F:D-aspartate oxidase activity"/>
    <property type="evidence" value="ECO:0007669"/>
    <property type="project" value="UniProtKB-EC"/>
</dbReference>
<keyword evidence="1" id="KW-0511">Multifunctional enzyme</keyword>
<evidence type="ECO:0000313" key="3">
    <source>
        <dbReference type="EMBL" id="KYP39820.1"/>
    </source>
</evidence>
<dbReference type="InterPro" id="IPR041577">
    <property type="entry name" value="RT_RNaseH_2"/>
</dbReference>
<accession>A0A151RB22</accession>
<dbReference type="Pfam" id="PF17919">
    <property type="entry name" value="RT_RNaseH_2"/>
    <property type="match status" value="1"/>
</dbReference>
<dbReference type="InterPro" id="IPR050951">
    <property type="entry name" value="Retrovirus_Pol_polyprotein"/>
</dbReference>
<reference evidence="3" key="1">
    <citation type="journal article" date="2012" name="Nat. Biotechnol.">
        <title>Draft genome sequence of pigeonpea (Cajanus cajan), an orphan legume crop of resource-poor farmers.</title>
        <authorList>
            <person name="Varshney R.K."/>
            <person name="Chen W."/>
            <person name="Li Y."/>
            <person name="Bharti A.K."/>
            <person name="Saxena R.K."/>
            <person name="Schlueter J.A."/>
            <person name="Donoghue M.T."/>
            <person name="Azam S."/>
            <person name="Fan G."/>
            <person name="Whaley A.M."/>
            <person name="Farmer A.D."/>
            <person name="Sheridan J."/>
            <person name="Iwata A."/>
            <person name="Tuteja R."/>
            <person name="Penmetsa R.V."/>
            <person name="Wu W."/>
            <person name="Upadhyaya H.D."/>
            <person name="Yang S.P."/>
            <person name="Shah T."/>
            <person name="Saxena K.B."/>
            <person name="Michael T."/>
            <person name="McCombie W.R."/>
            <person name="Yang B."/>
            <person name="Zhang G."/>
            <person name="Yang H."/>
            <person name="Wang J."/>
            <person name="Spillane C."/>
            <person name="Cook D.R."/>
            <person name="May G.D."/>
            <person name="Xu X."/>
            <person name="Jackson S.A."/>
        </authorList>
    </citation>
    <scope>NUCLEOTIDE SEQUENCE [LARGE SCALE GENOMIC DNA]</scope>
</reference>